<dbReference type="OrthoDB" id="47328at2759"/>
<organism evidence="6 7">
    <name type="scientific">Brachionus calyciflorus</name>
    <dbReference type="NCBI Taxonomy" id="104777"/>
    <lineage>
        <taxon>Eukaryota</taxon>
        <taxon>Metazoa</taxon>
        <taxon>Spiralia</taxon>
        <taxon>Gnathifera</taxon>
        <taxon>Rotifera</taxon>
        <taxon>Eurotatoria</taxon>
        <taxon>Monogononta</taxon>
        <taxon>Pseudotrocha</taxon>
        <taxon>Ploima</taxon>
        <taxon>Brachionidae</taxon>
        <taxon>Brachionus</taxon>
    </lineage>
</organism>
<dbReference type="PROSITE" id="PS51650">
    <property type="entry name" value="C2_DOCK"/>
    <property type="match status" value="1"/>
</dbReference>
<dbReference type="InterPro" id="IPR046770">
    <property type="entry name" value="DOCKER_Lobe_B"/>
</dbReference>
<dbReference type="Pfam" id="PF20422">
    <property type="entry name" value="DHR-2_Lobe_B"/>
    <property type="match status" value="1"/>
</dbReference>
<comment type="similarity">
    <text evidence="2">Belongs to the DOCK family.</text>
</comment>
<dbReference type="Pfam" id="PF11878">
    <property type="entry name" value="DOCK_C-D_N"/>
    <property type="match status" value="1"/>
</dbReference>
<dbReference type="PANTHER" id="PTHR23317:SF76">
    <property type="entry name" value="LD20667P"/>
    <property type="match status" value="1"/>
</dbReference>
<dbReference type="InterPro" id="IPR027357">
    <property type="entry name" value="DOCKER_dom"/>
</dbReference>
<dbReference type="InterPro" id="IPR043162">
    <property type="entry name" value="DOCK_C_lobe_C"/>
</dbReference>
<dbReference type="InterPro" id="IPR027007">
    <property type="entry name" value="C2_DOCK-type_domain"/>
</dbReference>
<protein>
    <submittedName>
        <fullName evidence="6">Uncharacterized protein</fullName>
    </submittedName>
</protein>
<dbReference type="Gene3D" id="2.60.40.150">
    <property type="entry name" value="C2 domain"/>
    <property type="match status" value="1"/>
</dbReference>
<evidence type="ECO:0000259" key="5">
    <source>
        <dbReference type="PROSITE" id="PS51651"/>
    </source>
</evidence>
<dbReference type="Proteomes" id="UP000663879">
    <property type="component" value="Unassembled WGS sequence"/>
</dbReference>
<dbReference type="InterPro" id="IPR026791">
    <property type="entry name" value="DOCK"/>
</dbReference>
<comment type="caution">
    <text evidence="6">The sequence shown here is derived from an EMBL/GenBank/DDBJ whole genome shotgun (WGS) entry which is preliminary data.</text>
</comment>
<dbReference type="EMBL" id="CAJNOC010001067">
    <property type="protein sequence ID" value="CAF0831727.1"/>
    <property type="molecule type" value="Genomic_DNA"/>
</dbReference>
<evidence type="ECO:0000259" key="4">
    <source>
        <dbReference type="PROSITE" id="PS51650"/>
    </source>
</evidence>
<accession>A0A813V555</accession>
<dbReference type="InterPro" id="IPR043161">
    <property type="entry name" value="DOCK_C_lobe_A"/>
</dbReference>
<dbReference type="InterPro" id="IPR046769">
    <property type="entry name" value="DOCKER_Lobe_A"/>
</dbReference>
<keyword evidence="7" id="KW-1185">Reference proteome</keyword>
<dbReference type="Pfam" id="PF14429">
    <property type="entry name" value="DOCK-C2"/>
    <property type="match status" value="1"/>
</dbReference>
<feature type="compositionally biased region" description="Basic and acidic residues" evidence="3">
    <location>
        <begin position="357"/>
        <end position="368"/>
    </location>
</feature>
<dbReference type="FunFam" id="1.25.40.410:FF:000002">
    <property type="entry name" value="Dedicator of cytokinesis protein 7"/>
    <property type="match status" value="1"/>
</dbReference>
<dbReference type="InterPro" id="IPR046773">
    <property type="entry name" value="DOCKER_Lobe_C"/>
</dbReference>
<dbReference type="GO" id="GO:0007264">
    <property type="term" value="P:small GTPase-mediated signal transduction"/>
    <property type="evidence" value="ECO:0007669"/>
    <property type="project" value="InterPro"/>
</dbReference>
<sequence>MEPIDYEKFLITNRCDLEKDPLRHIIFYPSDDIELVEITKKVSTLDQLKPEIEAELDIHVSECVKSYNSNYRAIIKNYEKYSSYNLIKSKKSDLNKIAKKCDIQEYECDSAQASTETQISTDSSENSQQRTSWLLSDLEKLDPDPIIPSLFERLPPEVIDRENEILRETQRVQALFQFYPNQDMTDQQIVIENRLNPPPPKELEPNRILIKCTHLKFDLEIEPIWASMALYDLKHKKKVSENFYFDLNTDALKHMLNSHQTHEDLSTQAKSCIFNITHPSNDLYLVVRVDKVLQQGDISECAEPYVKSQQQSQSSLEKLSSNAQQFCERLGKYRMPFVWTAINVMNILNNNQTSQESSEKSTSLDRRSTIQQTKSVKSAYESFRKGPRDESLTRQNQQKSEEIPLNLNKFKPIAISINTFFKQESDKLSDEDLYRCLNDLKKSTNLIKKLKCLPGCLKLEFSPFNINDTKSLQNFFILSPELQLVKSNSLLNSQINQEKTHYHQPLLFHNHLLPIKDLIEFPCHPILEPNFVYRNLLYVYPLSVNLCGVGSGQNNVNSSLLNSSSARNIAIKVNLMKGEEGEHCALPVIFAKSSSTVEYCKEVYANVVYHNKTPQYSDEIKIKLPALVSNSNYHLLFTFYHVSCQNSKDQLDTVIGYSWLPLEQQFQYETTVQFVNTNNQGLQPNIANASQDQEINFKKGASQEVDGKISSFTKVTRCQMVKSGIYSLPISFEKLPSGYSALNYSIYDNSNNIPTSNIFDDQLDSLIENSSNKDEKIPVANITNVSTIITNSPNSTTSLNSAQNAASNITLSGPGYSKSFFDLRLKFVSTIHTQDIYLENFIKFSNLNNQNQQLGIELSKVEINLLKHSISDLCFVETEALYKFLNIVLDKLFNLMVNTKPLSSLCFETIAKIVNKINNLSDTDSKRNRLLVQYIKYSTNLDNYLLHEDILNEWLCQMSKKITPETQILRDILLKNSWFYFEMIFKSLGLFLLKFKNNLNSNTTLNLSLTSKISKKFLFDLEQLIKLLIIEIVNMQQMSLNKIQSSFRSCTQVFLSLVQIKSNEKLSAKLSNSLGFFINDLFSLLDRGFLFKLVDLYYAELNKYLINLNTQLKILAKSSSNLKYTQFKFLILNSIRAINSQQLDFLRILSSNEHFIQLNLPIGNYDFKIYESKEYFHRHFLIGLIIRQIFRTLHLPFKHLHFKASQLIRNLIESNDLDLRYQTAKSRLAQLFFPLINLTIHFLPFFISAYQFKNCHVTSDTRSEFDLFLNEFNLTEDNLNSDYLAEVNLNFDLNDDLNYLIDFNVFNRGDFLNDQSNFLYPLFDNCNFSINPEECPKIKGKKISDESSIYFYLSQKHCLCNNNLLFYPDESGVNLKTTQDCLASFIWIVKNLDKKFLFNLLTTWSYSKINKLLILIDLTNNLFEYRSGITWSNTSVQLLEPVMTTYEIPKAKSKFKTKIEDLMTLANAAQGFKKTKEDDLEPKVKWRSLKNKDKNDSNFILEGNLSTEFVLISLDLIDLIVKIIQVNQLNQNNFIFESNSQSQYLLSNIMRILLNSLNLEQSTKALINLFSHQRSLVIKFPELLFEDDTEYCSDLCMRLLKHSTSNLQTVRAQASASLYFLMRQNFDIGNNFSRVKMQVTMSLSSLVAGNKINPILIPSLDPAAQAPILNSVLIDFYNVKCLKRSLKTILFYAESDLELIESSFPSQVKDLVLNLNTILSDTVKMRENQDDPEMLIDLMHRIANCYQNSPDMRLIWLQNMAQKHLQQQNLVEAGQCLIHAAALVAEYISLIENKPYLPVGCANFKNVSVNVLEESAVSDDVLISPFDEGVCTGKYFSETGLIGLIEQAAVFLVHSQHYEVANQLYKILIPIYEAHKDIKKLSQVHSKLHDCFNKILLNSNKRLFGTYFRVGFYGEKFEDLNGEEFIYKEPGITKLAEIAHRLENFYCNKFGQGVVEIMKDSNNVDKNSLDLVTKAYIQITYVEPYFDRYELSKCETFFEKNYSLKRFIYATPFTMDGKAHGPLNQQYKRKTVLTTERAFPYVKTRIPVIDKSQFVLGPVEVAIEDLQKKIDELKNATLQEPADPKILQMVLQGCVGTTVNQGPLEMAMTFLQPISSETITEHHNKLRICFKEFSRRCADALKKNKTLIGPDQYEYQREMERNCTELKAKIDPLIENKLFKANQNNLKSY</sequence>
<dbReference type="GO" id="GO:0005085">
    <property type="term" value="F:guanyl-nucleotide exchange factor activity"/>
    <property type="evidence" value="ECO:0007669"/>
    <property type="project" value="UniProtKB-KW"/>
</dbReference>
<evidence type="ECO:0000313" key="7">
    <source>
        <dbReference type="Proteomes" id="UP000663879"/>
    </source>
</evidence>
<evidence type="ECO:0000256" key="3">
    <source>
        <dbReference type="SAM" id="MobiDB-lite"/>
    </source>
</evidence>
<proteinExistence type="inferred from homology"/>
<feature type="region of interest" description="Disordered" evidence="3">
    <location>
        <begin position="352"/>
        <end position="398"/>
    </location>
</feature>
<dbReference type="InterPro" id="IPR035892">
    <property type="entry name" value="C2_domain_sf"/>
</dbReference>
<reference evidence="6" key="1">
    <citation type="submission" date="2021-02" db="EMBL/GenBank/DDBJ databases">
        <authorList>
            <person name="Nowell W R."/>
        </authorList>
    </citation>
    <scope>NUCLEOTIDE SEQUENCE</scope>
    <source>
        <strain evidence="6">Ploen Becks lab</strain>
    </source>
</reference>
<name>A0A813V555_9BILA</name>
<dbReference type="Gene3D" id="1.20.58.740">
    <property type="match status" value="1"/>
</dbReference>
<gene>
    <name evidence="6" type="ORF">OXX778_LOCUS8001</name>
</gene>
<dbReference type="InterPro" id="IPR021816">
    <property type="entry name" value="DOCK_C/D_N"/>
</dbReference>
<dbReference type="FunFam" id="1.20.58.740:FF:000002">
    <property type="entry name" value="Dedicator of cytokinesis protein 7"/>
    <property type="match status" value="1"/>
</dbReference>
<keyword evidence="1" id="KW-0344">Guanine-nucleotide releasing factor</keyword>
<feature type="domain" description="DOCKER" evidence="5">
    <location>
        <begin position="1744"/>
        <end position="2179"/>
    </location>
</feature>
<evidence type="ECO:0000313" key="6">
    <source>
        <dbReference type="EMBL" id="CAF0831727.1"/>
    </source>
</evidence>
<dbReference type="Pfam" id="PF06920">
    <property type="entry name" value="DHR-2_Lobe_A"/>
    <property type="match status" value="1"/>
</dbReference>
<dbReference type="Gene3D" id="1.25.40.410">
    <property type="match status" value="1"/>
</dbReference>
<feature type="compositionally biased region" description="Basic and acidic residues" evidence="3">
    <location>
        <begin position="382"/>
        <end position="392"/>
    </location>
</feature>
<dbReference type="PROSITE" id="PS51651">
    <property type="entry name" value="DOCKER"/>
    <property type="match status" value="1"/>
</dbReference>
<dbReference type="PANTHER" id="PTHR23317">
    <property type="entry name" value="DEDICATOR OF CYTOKINESIS DOCK"/>
    <property type="match status" value="1"/>
</dbReference>
<feature type="domain" description="C2 DOCK-type" evidence="4">
    <location>
        <begin position="534"/>
        <end position="719"/>
    </location>
</feature>
<evidence type="ECO:0000256" key="2">
    <source>
        <dbReference type="PROSITE-ProRule" id="PRU00983"/>
    </source>
</evidence>
<dbReference type="Pfam" id="PF20421">
    <property type="entry name" value="DHR-2_Lobe_C"/>
    <property type="match status" value="1"/>
</dbReference>
<evidence type="ECO:0000256" key="1">
    <source>
        <dbReference type="ARBA" id="ARBA00022658"/>
    </source>
</evidence>